<keyword evidence="1" id="KW-0812">Transmembrane</keyword>
<keyword evidence="3" id="KW-1185">Reference proteome</keyword>
<feature type="transmembrane region" description="Helical" evidence="1">
    <location>
        <begin position="50"/>
        <end position="72"/>
    </location>
</feature>
<sequence>MFMLQLFSLLSYGIIAYQDVRDREVTWIWFPLLGICLGLVHGLQVGFLVFVYAVITNLMLTSGILLMLWAVVRYVLKKPFLNVSFGLGDLLFLYAMALGFPTMTYVYLLVASLLFSLVAFIPMKLFLKVNTVPMAGLMGLFLMAITLLSLLPGAPSLYAY</sequence>
<accession>A0A850NBL4</accession>
<keyword evidence="1" id="KW-0472">Membrane</keyword>
<dbReference type="AlphaFoldDB" id="A0A850NBL4"/>
<evidence type="ECO:0000256" key="1">
    <source>
        <dbReference type="SAM" id="Phobius"/>
    </source>
</evidence>
<feature type="transmembrane region" description="Helical" evidence="1">
    <location>
        <begin position="92"/>
        <end position="120"/>
    </location>
</feature>
<dbReference type="Proteomes" id="UP000558089">
    <property type="component" value="Unassembled WGS sequence"/>
</dbReference>
<dbReference type="RefSeq" id="WP_176619865.1">
    <property type="nucleotide sequence ID" value="NZ_WYET01000003.1"/>
</dbReference>
<reference evidence="2 3" key="1">
    <citation type="submission" date="2020-01" db="EMBL/GenBank/DDBJ databases">
        <title>Draft Genome Analysis of Muricauda sp. HICW Isolated from coastal seawater of PR China.</title>
        <authorList>
            <person name="Chen M.-X."/>
        </authorList>
    </citation>
    <scope>NUCLEOTIDE SEQUENCE [LARGE SCALE GENOMIC DNA]</scope>
    <source>
        <strain evidence="2 3">HICW</strain>
    </source>
</reference>
<feature type="transmembrane region" description="Helical" evidence="1">
    <location>
        <begin position="132"/>
        <end position="151"/>
    </location>
</feature>
<evidence type="ECO:0000313" key="2">
    <source>
        <dbReference type="EMBL" id="NVN18063.1"/>
    </source>
</evidence>
<keyword evidence="1" id="KW-1133">Transmembrane helix</keyword>
<evidence type="ECO:0008006" key="4">
    <source>
        <dbReference type="Google" id="ProtNLM"/>
    </source>
</evidence>
<feature type="transmembrane region" description="Helical" evidence="1">
    <location>
        <begin position="26"/>
        <end position="43"/>
    </location>
</feature>
<protein>
    <recommendedName>
        <fullName evidence="4">Prepilin type IV endopeptidase peptidase domain-containing protein</fullName>
    </recommendedName>
</protein>
<organism evidence="2 3">
    <name type="scientific">Flagellimonas chongwuensis</name>
    <dbReference type="NCBI Taxonomy" id="2697365"/>
    <lineage>
        <taxon>Bacteria</taxon>
        <taxon>Pseudomonadati</taxon>
        <taxon>Bacteroidota</taxon>
        <taxon>Flavobacteriia</taxon>
        <taxon>Flavobacteriales</taxon>
        <taxon>Flavobacteriaceae</taxon>
        <taxon>Flagellimonas</taxon>
    </lineage>
</organism>
<dbReference type="EMBL" id="WYET01000003">
    <property type="protein sequence ID" value="NVN18063.1"/>
    <property type="molecule type" value="Genomic_DNA"/>
</dbReference>
<comment type="caution">
    <text evidence="2">The sequence shown here is derived from an EMBL/GenBank/DDBJ whole genome shotgun (WGS) entry which is preliminary data.</text>
</comment>
<proteinExistence type="predicted"/>
<gene>
    <name evidence="2" type="ORF">GUA46_06905</name>
</gene>
<evidence type="ECO:0000313" key="3">
    <source>
        <dbReference type="Proteomes" id="UP000558089"/>
    </source>
</evidence>
<name>A0A850NBL4_9FLAO</name>